<proteinExistence type="predicted"/>
<evidence type="ECO:0000259" key="2">
    <source>
        <dbReference type="Pfam" id="PF09353"/>
    </source>
</evidence>
<feature type="region of interest" description="Disordered" evidence="1">
    <location>
        <begin position="22"/>
        <end position="54"/>
    </location>
</feature>
<dbReference type="STRING" id="105231.A0A1Y1I3J2"/>
<evidence type="ECO:0000313" key="3">
    <source>
        <dbReference type="EMBL" id="GAQ83306.1"/>
    </source>
</evidence>
<sequence>MRPENGRLLWFPISKETPAVSLRRKGSQRVEASSSNADNAQSAKSVQEWPLPTTSDLSVEQARGACQRAIADGKTRLQIELLLPLIGATDLDDWPGGIKQQFKAAVPLVYSLLRGLVGTSSAEASKKTLLDEADAVGVWESDSVALVLFPNAETVPDLERLAAVEGRPLLIMNPQWQAGQVISDFGFGARKQASEDFLATFEPAYQLQQKRIQGEDVRILRCYPGPYQVYLIDDRGKSDVVTSSETLPTYKEIDALLRGRVGSRASKSWLEKLMGETKFNLENKF</sequence>
<dbReference type="OMA" id="PGDWQVF"/>
<dbReference type="InterPro" id="IPR018962">
    <property type="entry name" value="DUF1995"/>
</dbReference>
<dbReference type="PANTHER" id="PTHR35509">
    <property type="entry name" value="DOMAIN PROTEIN, PUTATIVE (DUF1995)-RELATED"/>
    <property type="match status" value="1"/>
</dbReference>
<name>A0A1Y1I3J2_KLENI</name>
<keyword evidence="4" id="KW-1185">Reference proteome</keyword>
<organism evidence="3 4">
    <name type="scientific">Klebsormidium nitens</name>
    <name type="common">Green alga</name>
    <name type="synonym">Ulothrix nitens</name>
    <dbReference type="NCBI Taxonomy" id="105231"/>
    <lineage>
        <taxon>Eukaryota</taxon>
        <taxon>Viridiplantae</taxon>
        <taxon>Streptophyta</taxon>
        <taxon>Klebsormidiophyceae</taxon>
        <taxon>Klebsormidiales</taxon>
        <taxon>Klebsormidiaceae</taxon>
        <taxon>Klebsormidium</taxon>
    </lineage>
</organism>
<gene>
    <name evidence="3" type="ORF">KFL_001430090</name>
</gene>
<dbReference type="OrthoDB" id="8026949at2759"/>
<protein>
    <recommendedName>
        <fullName evidence="2">DUF1995 domain-containing protein</fullName>
    </recommendedName>
</protein>
<dbReference type="Pfam" id="PF09353">
    <property type="entry name" value="DUF1995"/>
    <property type="match status" value="1"/>
</dbReference>
<evidence type="ECO:0000313" key="4">
    <source>
        <dbReference type="Proteomes" id="UP000054558"/>
    </source>
</evidence>
<dbReference type="InterPro" id="IPR053021">
    <property type="entry name" value="Chloroplast_ADK"/>
</dbReference>
<evidence type="ECO:0000256" key="1">
    <source>
        <dbReference type="SAM" id="MobiDB-lite"/>
    </source>
</evidence>
<reference evidence="3 4" key="1">
    <citation type="journal article" date="2014" name="Nat. Commun.">
        <title>Klebsormidium flaccidum genome reveals primary factors for plant terrestrial adaptation.</title>
        <authorList>
            <person name="Hori K."/>
            <person name="Maruyama F."/>
            <person name="Fujisawa T."/>
            <person name="Togashi T."/>
            <person name="Yamamoto N."/>
            <person name="Seo M."/>
            <person name="Sato S."/>
            <person name="Yamada T."/>
            <person name="Mori H."/>
            <person name="Tajima N."/>
            <person name="Moriyama T."/>
            <person name="Ikeuchi M."/>
            <person name="Watanabe M."/>
            <person name="Wada H."/>
            <person name="Kobayashi K."/>
            <person name="Saito M."/>
            <person name="Masuda T."/>
            <person name="Sasaki-Sekimoto Y."/>
            <person name="Mashiguchi K."/>
            <person name="Awai K."/>
            <person name="Shimojima M."/>
            <person name="Masuda S."/>
            <person name="Iwai M."/>
            <person name="Nobusawa T."/>
            <person name="Narise T."/>
            <person name="Kondo S."/>
            <person name="Saito H."/>
            <person name="Sato R."/>
            <person name="Murakawa M."/>
            <person name="Ihara Y."/>
            <person name="Oshima-Yamada Y."/>
            <person name="Ohtaka K."/>
            <person name="Satoh M."/>
            <person name="Sonobe K."/>
            <person name="Ishii M."/>
            <person name="Ohtani R."/>
            <person name="Kanamori-Sato M."/>
            <person name="Honoki R."/>
            <person name="Miyazaki D."/>
            <person name="Mochizuki H."/>
            <person name="Umetsu J."/>
            <person name="Higashi K."/>
            <person name="Shibata D."/>
            <person name="Kamiya Y."/>
            <person name="Sato N."/>
            <person name="Nakamura Y."/>
            <person name="Tabata S."/>
            <person name="Ida S."/>
            <person name="Kurokawa K."/>
            <person name="Ohta H."/>
        </authorList>
    </citation>
    <scope>NUCLEOTIDE SEQUENCE [LARGE SCALE GENOMIC DNA]</scope>
    <source>
        <strain evidence="3 4">NIES-2285</strain>
    </source>
</reference>
<feature type="compositionally biased region" description="Low complexity" evidence="1">
    <location>
        <begin position="32"/>
        <end position="45"/>
    </location>
</feature>
<feature type="domain" description="DUF1995" evidence="2">
    <location>
        <begin position="52"/>
        <end position="254"/>
    </location>
</feature>
<dbReference type="Proteomes" id="UP000054558">
    <property type="component" value="Unassembled WGS sequence"/>
</dbReference>
<dbReference type="PANTHER" id="PTHR35509:SF4">
    <property type="entry name" value="DUF1995 DOMAIN-CONTAINING PROTEIN"/>
    <property type="match status" value="1"/>
</dbReference>
<dbReference type="AlphaFoldDB" id="A0A1Y1I3J2"/>
<accession>A0A1Y1I3J2</accession>
<dbReference type="EMBL" id="DF237092">
    <property type="protein sequence ID" value="GAQ83306.1"/>
    <property type="molecule type" value="Genomic_DNA"/>
</dbReference>